<comment type="caution">
    <text evidence="1">The sequence shown here is derived from an EMBL/GenBank/DDBJ whole genome shotgun (WGS) entry which is preliminary data.</text>
</comment>
<reference evidence="1" key="2">
    <citation type="submission" date="2021-09" db="EMBL/GenBank/DDBJ databases">
        <authorList>
            <person name="Jia N."/>
            <person name="Wang J."/>
            <person name="Shi W."/>
            <person name="Du L."/>
            <person name="Sun Y."/>
            <person name="Zhan W."/>
            <person name="Jiang J."/>
            <person name="Wang Q."/>
            <person name="Zhang B."/>
            <person name="Ji P."/>
            <person name="Sakyi L.B."/>
            <person name="Cui X."/>
            <person name="Yuan T."/>
            <person name="Jiang B."/>
            <person name="Yang W."/>
            <person name="Lam T.T.-Y."/>
            <person name="Chang Q."/>
            <person name="Ding S."/>
            <person name="Wang X."/>
            <person name="Zhu J."/>
            <person name="Ruan X."/>
            <person name="Zhao L."/>
            <person name="Wei J."/>
            <person name="Que T."/>
            <person name="Du C."/>
            <person name="Cheng J."/>
            <person name="Dai P."/>
            <person name="Han X."/>
            <person name="Huang E."/>
            <person name="Gao Y."/>
            <person name="Liu J."/>
            <person name="Shao H."/>
            <person name="Ye R."/>
            <person name="Li L."/>
            <person name="Wei W."/>
            <person name="Wang X."/>
            <person name="Wang C."/>
            <person name="Huo Q."/>
            <person name="Li W."/>
            <person name="Guo W."/>
            <person name="Chen H."/>
            <person name="Chen S."/>
            <person name="Zhou L."/>
            <person name="Zhou L."/>
            <person name="Ni X."/>
            <person name="Tian J."/>
            <person name="Zhou Y."/>
            <person name="Sheng Y."/>
            <person name="Liu T."/>
            <person name="Pan Y."/>
            <person name="Xia L."/>
            <person name="Li J."/>
            <person name="Zhao F."/>
            <person name="Cao W."/>
        </authorList>
    </citation>
    <scope>NUCLEOTIDE SEQUENCE</scope>
    <source>
        <strain evidence="1">Rsan-2018</strain>
        <tissue evidence="1">Larvae</tissue>
    </source>
</reference>
<name>A0A9D4QAG9_RHISA</name>
<reference evidence="1" key="1">
    <citation type="journal article" date="2020" name="Cell">
        <title>Large-Scale Comparative Analyses of Tick Genomes Elucidate Their Genetic Diversity and Vector Capacities.</title>
        <authorList>
            <consortium name="Tick Genome and Microbiome Consortium (TIGMIC)"/>
            <person name="Jia N."/>
            <person name="Wang J."/>
            <person name="Shi W."/>
            <person name="Du L."/>
            <person name="Sun Y."/>
            <person name="Zhan W."/>
            <person name="Jiang J.F."/>
            <person name="Wang Q."/>
            <person name="Zhang B."/>
            <person name="Ji P."/>
            <person name="Bell-Sakyi L."/>
            <person name="Cui X.M."/>
            <person name="Yuan T.T."/>
            <person name="Jiang B.G."/>
            <person name="Yang W.F."/>
            <person name="Lam T.T."/>
            <person name="Chang Q.C."/>
            <person name="Ding S.J."/>
            <person name="Wang X.J."/>
            <person name="Zhu J.G."/>
            <person name="Ruan X.D."/>
            <person name="Zhao L."/>
            <person name="Wei J.T."/>
            <person name="Ye R.Z."/>
            <person name="Que T.C."/>
            <person name="Du C.H."/>
            <person name="Zhou Y.H."/>
            <person name="Cheng J.X."/>
            <person name="Dai P.F."/>
            <person name="Guo W.B."/>
            <person name="Han X.H."/>
            <person name="Huang E.J."/>
            <person name="Li L.F."/>
            <person name="Wei W."/>
            <person name="Gao Y.C."/>
            <person name="Liu J.Z."/>
            <person name="Shao H.Z."/>
            <person name="Wang X."/>
            <person name="Wang C.C."/>
            <person name="Yang T.C."/>
            <person name="Huo Q.B."/>
            <person name="Li W."/>
            <person name="Chen H.Y."/>
            <person name="Chen S.E."/>
            <person name="Zhou L.G."/>
            <person name="Ni X.B."/>
            <person name="Tian J.H."/>
            <person name="Sheng Y."/>
            <person name="Liu T."/>
            <person name="Pan Y.S."/>
            <person name="Xia L.Y."/>
            <person name="Li J."/>
            <person name="Zhao F."/>
            <person name="Cao W.C."/>
        </authorList>
    </citation>
    <scope>NUCLEOTIDE SEQUENCE</scope>
    <source>
        <strain evidence="1">Rsan-2018</strain>
    </source>
</reference>
<dbReference type="Proteomes" id="UP000821837">
    <property type="component" value="Chromosome 11"/>
</dbReference>
<dbReference type="AlphaFoldDB" id="A0A9D4QAG9"/>
<evidence type="ECO:0000313" key="2">
    <source>
        <dbReference type="Proteomes" id="UP000821837"/>
    </source>
</evidence>
<gene>
    <name evidence="1" type="ORF">HPB52_015936</name>
</gene>
<keyword evidence="2" id="KW-1185">Reference proteome</keyword>
<dbReference type="EMBL" id="JABSTV010001247">
    <property type="protein sequence ID" value="KAH7972711.1"/>
    <property type="molecule type" value="Genomic_DNA"/>
</dbReference>
<evidence type="ECO:0000313" key="1">
    <source>
        <dbReference type="EMBL" id="KAH7972711.1"/>
    </source>
</evidence>
<sequence length="136" mass="15294">MANRVVSTSYTTVLLRPVTVGATQISEVLQRGAGLSSATLDMARWLKVGLVGDYGKKQYANGRDEERCDYKRCVVLDNFSEEECLCCREMGDPVTAAQPEGCVTENPEFHLVSKHRCAPYFEQFVDRDQLHPVSRF</sequence>
<organism evidence="1 2">
    <name type="scientific">Rhipicephalus sanguineus</name>
    <name type="common">Brown dog tick</name>
    <name type="synonym">Ixodes sanguineus</name>
    <dbReference type="NCBI Taxonomy" id="34632"/>
    <lineage>
        <taxon>Eukaryota</taxon>
        <taxon>Metazoa</taxon>
        <taxon>Ecdysozoa</taxon>
        <taxon>Arthropoda</taxon>
        <taxon>Chelicerata</taxon>
        <taxon>Arachnida</taxon>
        <taxon>Acari</taxon>
        <taxon>Parasitiformes</taxon>
        <taxon>Ixodida</taxon>
        <taxon>Ixodoidea</taxon>
        <taxon>Ixodidae</taxon>
        <taxon>Rhipicephalinae</taxon>
        <taxon>Rhipicephalus</taxon>
        <taxon>Rhipicephalus</taxon>
    </lineage>
</organism>
<proteinExistence type="predicted"/>
<protein>
    <submittedName>
        <fullName evidence="1">Uncharacterized protein</fullName>
    </submittedName>
</protein>
<accession>A0A9D4QAG9</accession>
<dbReference type="VEuPathDB" id="VectorBase:RSAN_030623"/>